<protein>
    <submittedName>
        <fullName evidence="1">MFS domain-containing protein</fullName>
    </submittedName>
</protein>
<dbReference type="Proteomes" id="UP000829398">
    <property type="component" value="Chromosome 9"/>
</dbReference>
<name>A0ACB8HUT2_CITSI</name>
<comment type="caution">
    <text evidence="1">The sequence shown here is derived from an EMBL/GenBank/DDBJ whole genome shotgun (WGS) entry which is preliminary data.</text>
</comment>
<keyword evidence="2" id="KW-1185">Reference proteome</keyword>
<evidence type="ECO:0000313" key="1">
    <source>
        <dbReference type="EMBL" id="KAH9678541.1"/>
    </source>
</evidence>
<evidence type="ECO:0000313" key="2">
    <source>
        <dbReference type="Proteomes" id="UP000829398"/>
    </source>
</evidence>
<dbReference type="EMBL" id="CM039178">
    <property type="protein sequence ID" value="KAH9678541.1"/>
    <property type="molecule type" value="Genomic_DNA"/>
</dbReference>
<proteinExistence type="predicted"/>
<reference evidence="2" key="1">
    <citation type="journal article" date="2023" name="Hortic. Res.">
        <title>A chromosome-level phased genome enabling allele-level studies in sweet orange: a case study on citrus Huanglongbing tolerance.</title>
        <authorList>
            <person name="Wu B."/>
            <person name="Yu Q."/>
            <person name="Deng Z."/>
            <person name="Duan Y."/>
            <person name="Luo F."/>
            <person name="Gmitter F. Jr."/>
        </authorList>
    </citation>
    <scope>NUCLEOTIDE SEQUENCE [LARGE SCALE GENOMIC DNA]</scope>
    <source>
        <strain evidence="2">cv. Valencia</strain>
    </source>
</reference>
<sequence length="602" mass="65076">MAAGFAITSEGGQYYNGKMTAFVVLSCIVAATGGLIFGYDIGISGGVTSMEPFLKKFFPEVYRKMKEDTNISNYCRFDSQLLTTFTSSLYIAGLIASLFASSVTRAFGRKASILVGGTAFLAGSALGGAAFNIYMLIFGRVLLGVGIGFANQSVPLYLSEMAPPKNRGAFNIGFQVCVAIGVLSANLLNYGTQKIKGGWGWRISLAMAAAPASILTIGALFLPETPNSIIQRSNDHQKAERMLQRVRGTADVQAELDDLIRAGSISKTINHPFKKIIERKYRPQLVMAILIPFFQQVTGINVISFYAPVLFRTIKLSESTSLLMSAIVTGGVGTISTILSMILADRLGRKVLFLVGGIQMLVSQVMIGSIMAAQLGDHGGFSSGYAYLILVLVCVYTTGFAYSWGPLGWLVPSEIFPLEIRSAGQSITVAVGLLFTFLVAQTFLAMLCHFKAGIFFFFGGWVAFMTTFVHFFLPETKNLPIEQMDKLWVEHWFWRRIVGEGVEDTADMAVGLAFTSEGGGQYYNGKMTPFVVLSCIVAATGGLTFGYDLGISALAKSIGDIEFSFVQRSANTAAHVTARVGGSLSGFEEWNHVPPPWLFTSL</sequence>
<gene>
    <name evidence="1" type="ORF">KPL71_025755</name>
</gene>
<accession>A0ACB8HUT2</accession>
<organism evidence="1 2">
    <name type="scientific">Citrus sinensis</name>
    <name type="common">Sweet orange</name>
    <name type="synonym">Citrus aurantium var. sinensis</name>
    <dbReference type="NCBI Taxonomy" id="2711"/>
    <lineage>
        <taxon>Eukaryota</taxon>
        <taxon>Viridiplantae</taxon>
        <taxon>Streptophyta</taxon>
        <taxon>Embryophyta</taxon>
        <taxon>Tracheophyta</taxon>
        <taxon>Spermatophyta</taxon>
        <taxon>Magnoliopsida</taxon>
        <taxon>eudicotyledons</taxon>
        <taxon>Gunneridae</taxon>
        <taxon>Pentapetalae</taxon>
        <taxon>rosids</taxon>
        <taxon>malvids</taxon>
        <taxon>Sapindales</taxon>
        <taxon>Rutaceae</taxon>
        <taxon>Aurantioideae</taxon>
        <taxon>Citrus</taxon>
    </lineage>
</organism>